<name>A0ABQ9WH94_SAGOE</name>
<dbReference type="Proteomes" id="UP001266305">
    <property type="component" value="Unassembled WGS sequence"/>
</dbReference>
<organism evidence="1 2">
    <name type="scientific">Saguinus oedipus</name>
    <name type="common">Cotton-top tamarin</name>
    <name type="synonym">Oedipomidas oedipus</name>
    <dbReference type="NCBI Taxonomy" id="9490"/>
    <lineage>
        <taxon>Eukaryota</taxon>
        <taxon>Metazoa</taxon>
        <taxon>Chordata</taxon>
        <taxon>Craniata</taxon>
        <taxon>Vertebrata</taxon>
        <taxon>Euteleostomi</taxon>
        <taxon>Mammalia</taxon>
        <taxon>Eutheria</taxon>
        <taxon>Euarchontoglires</taxon>
        <taxon>Primates</taxon>
        <taxon>Haplorrhini</taxon>
        <taxon>Platyrrhini</taxon>
        <taxon>Cebidae</taxon>
        <taxon>Callitrichinae</taxon>
        <taxon>Saguinus</taxon>
    </lineage>
</organism>
<sequence length="140" mass="15686">MPPSDSPVYAQLLRQPSSQVHQSQDHGLVYKTSLSDTTSAPGDLRGGWAIRVLLQEDTQAPTVVPSPHAGSTSSQWQGYPEGYYGSKSGWSSQSDYYTGYYSSQCSYGDFSDFLAKHNHEQFESCCVHTCLRQHKRMKRK</sequence>
<reference evidence="1 2" key="1">
    <citation type="submission" date="2023-05" db="EMBL/GenBank/DDBJ databases">
        <title>B98-5 Cell Line De Novo Hybrid Assembly: An Optical Mapping Approach.</title>
        <authorList>
            <person name="Kananen K."/>
            <person name="Auerbach J.A."/>
            <person name="Kautto E."/>
            <person name="Blachly J.S."/>
        </authorList>
    </citation>
    <scope>NUCLEOTIDE SEQUENCE [LARGE SCALE GENOMIC DNA]</scope>
    <source>
        <strain evidence="1">B95-8</strain>
        <tissue evidence="1">Cell line</tissue>
    </source>
</reference>
<proteinExistence type="predicted"/>
<keyword evidence="2" id="KW-1185">Reference proteome</keyword>
<accession>A0ABQ9WH94</accession>
<gene>
    <name evidence="1" type="ORF">P7K49_002082</name>
</gene>
<comment type="caution">
    <text evidence="1">The sequence shown here is derived from an EMBL/GenBank/DDBJ whole genome shotgun (WGS) entry which is preliminary data.</text>
</comment>
<protein>
    <submittedName>
        <fullName evidence="1">Uncharacterized protein</fullName>
    </submittedName>
</protein>
<evidence type="ECO:0000313" key="1">
    <source>
        <dbReference type="EMBL" id="KAK2120696.1"/>
    </source>
</evidence>
<dbReference type="EMBL" id="JASSZA010000001">
    <property type="protein sequence ID" value="KAK2120696.1"/>
    <property type="molecule type" value="Genomic_DNA"/>
</dbReference>
<evidence type="ECO:0000313" key="2">
    <source>
        <dbReference type="Proteomes" id="UP001266305"/>
    </source>
</evidence>